<dbReference type="EMBL" id="CP066308">
    <property type="protein sequence ID" value="QQE75768.1"/>
    <property type="molecule type" value="Genomic_DNA"/>
</dbReference>
<dbReference type="EMBL" id="CP073708">
    <property type="protein sequence ID" value="QUO42794.1"/>
    <property type="molecule type" value="Genomic_DNA"/>
</dbReference>
<keyword evidence="1" id="KW-0812">Transmembrane</keyword>
<proteinExistence type="predicted"/>
<evidence type="ECO:0000313" key="5">
    <source>
        <dbReference type="Proteomes" id="UP000677234"/>
    </source>
</evidence>
<reference evidence="2 4" key="1">
    <citation type="submission" date="2020-12" db="EMBL/GenBank/DDBJ databases">
        <title>strain FJAT-54423T represents a novel species of the genus Brevibacillus.</title>
        <authorList>
            <person name="Tang R."/>
        </authorList>
    </citation>
    <scope>NUCLEOTIDE SEQUENCE [LARGE SCALE GENOMIC DNA]</scope>
    <source>
        <strain evidence="2 4">FJAT-54423</strain>
    </source>
</reference>
<feature type="transmembrane region" description="Helical" evidence="1">
    <location>
        <begin position="21"/>
        <end position="44"/>
    </location>
</feature>
<protein>
    <submittedName>
        <fullName evidence="2">Uncharacterized protein</fullName>
    </submittedName>
</protein>
<keyword evidence="1" id="KW-1133">Transmembrane helix</keyword>
<dbReference type="Proteomes" id="UP000677234">
    <property type="component" value="Chromosome"/>
</dbReference>
<dbReference type="AlphaFoldDB" id="A0A7T5ENA1"/>
<accession>A0A7T5ENA1</accession>
<dbReference type="RefSeq" id="WP_198829282.1">
    <property type="nucleotide sequence ID" value="NZ_CP066308.1"/>
</dbReference>
<dbReference type="KEGG" id="bcop:JD108_07810"/>
<evidence type="ECO:0000256" key="1">
    <source>
        <dbReference type="SAM" id="Phobius"/>
    </source>
</evidence>
<keyword evidence="5" id="KW-1185">Reference proteome</keyword>
<sequence>MRDRIIPLIKEERGNMLVFSLTIFTFMLLIMFTAVFNFSTVFVGKDKAMNSAQQASMGAIKNVYDAMEQAIIAYDAWAAVNFMPPISPDVAEREHSLRAANPEWAKSEVRYTAIDQVFSEQLAGRPMLMSFVLERLARAKAEIPAVVARILSANQATLENVTIFNGDDRIEVEASVRYKVNKLGLDFFPAYTDTIVQTGESRKIGFLRAL</sequence>
<keyword evidence="1" id="KW-0472">Membrane</keyword>
<gene>
    <name evidence="2" type="ORF">JD108_07810</name>
    <name evidence="3" type="ORF">KDJ56_07490</name>
</gene>
<dbReference type="Proteomes" id="UP000595847">
    <property type="component" value="Chromosome"/>
</dbReference>
<evidence type="ECO:0000313" key="2">
    <source>
        <dbReference type="EMBL" id="QQE75768.1"/>
    </source>
</evidence>
<reference evidence="3" key="2">
    <citation type="submission" date="2021-04" db="EMBL/GenBank/DDBJ databases">
        <title>Brevibacillus composti FJAT-54423, complete genome.</title>
        <authorList>
            <person name="Tang R."/>
        </authorList>
    </citation>
    <scope>NUCLEOTIDE SEQUENCE</scope>
    <source>
        <strain evidence="3">FJAT-54424</strain>
    </source>
</reference>
<organism evidence="2 4">
    <name type="scientific">Brevibacillus composti</name>
    <dbReference type="NCBI Taxonomy" id="2796470"/>
    <lineage>
        <taxon>Bacteria</taxon>
        <taxon>Bacillati</taxon>
        <taxon>Bacillota</taxon>
        <taxon>Bacilli</taxon>
        <taxon>Bacillales</taxon>
        <taxon>Paenibacillaceae</taxon>
        <taxon>Brevibacillus</taxon>
    </lineage>
</organism>
<name>A0A7T5ENA1_9BACL</name>
<evidence type="ECO:0000313" key="3">
    <source>
        <dbReference type="EMBL" id="QUO42794.1"/>
    </source>
</evidence>
<evidence type="ECO:0000313" key="4">
    <source>
        <dbReference type="Proteomes" id="UP000595847"/>
    </source>
</evidence>